<keyword evidence="7" id="KW-1185">Reference proteome</keyword>
<gene>
    <name evidence="6" type="ORF">CHS0354_000832</name>
</gene>
<keyword evidence="2" id="KW-0378">Hydrolase</keyword>
<dbReference type="Gene3D" id="3.20.20.80">
    <property type="entry name" value="Glycosidases"/>
    <property type="match status" value="1"/>
</dbReference>
<dbReference type="SUPFAM" id="SSF52266">
    <property type="entry name" value="SGNH hydrolase"/>
    <property type="match status" value="1"/>
</dbReference>
<dbReference type="Pfam" id="PF01055">
    <property type="entry name" value="Glyco_hydro_31_2nd"/>
    <property type="match status" value="1"/>
</dbReference>
<sequence length="384" mass="42700">MAKATYNGAKKALGGERPFLLTRAAFSGSQRYTAIWTGDNNSTDDHMLVGIRMINSLGISGYAFAGCDIGGFTGNPSSRLFTRWMTIAAFTPFFRGHSALNTNAAEPWAYGEFNEEIVKDFIQMRYNLMPYIYSIFYEAAETGMPIARSLAIENPYDDWVYNENFQNQFMLGDAILVAPTRSEEHFAKVYVLELSSTEPNVIMFFGDSITAGLGVDKDSAYPALLQKKIQANKLNYRVINAGLSGETTAGGVNRIDWMLKTKIDIFVLALGGNDVLRGLKPDNTEKNIITIFEKVKKKYPSVKLVLAGMKAPPNLGIQYRKSFDVIYPKAASRASTYLIPFILENVAGNKELNQNDAIHPNEKGHKIIADDVWIHIKKLLANSD</sequence>
<feature type="domain" description="Glycoside hydrolase family 31 TIM barrel" evidence="3">
    <location>
        <begin position="1"/>
        <end position="134"/>
    </location>
</feature>
<feature type="domain" description="SGNH hydrolase-type esterase" evidence="4">
    <location>
        <begin position="204"/>
        <end position="367"/>
    </location>
</feature>
<dbReference type="InterPro" id="IPR000322">
    <property type="entry name" value="Glyco_hydro_31_TIM"/>
</dbReference>
<evidence type="ECO:0000256" key="2">
    <source>
        <dbReference type="RuleBase" id="RU361185"/>
    </source>
</evidence>
<dbReference type="InterPro" id="IPR036514">
    <property type="entry name" value="SGNH_hydro_sf"/>
</dbReference>
<name>A0AAE0W9A0_9BIVA</name>
<dbReference type="Gene3D" id="3.40.50.1110">
    <property type="entry name" value="SGNH hydrolase"/>
    <property type="match status" value="1"/>
</dbReference>
<evidence type="ECO:0000256" key="1">
    <source>
        <dbReference type="ARBA" id="ARBA00007806"/>
    </source>
</evidence>
<reference evidence="6" key="3">
    <citation type="submission" date="2023-05" db="EMBL/GenBank/DDBJ databases">
        <authorList>
            <person name="Smith C.H."/>
        </authorList>
    </citation>
    <scope>NUCLEOTIDE SEQUENCE</scope>
    <source>
        <strain evidence="6">CHS0354</strain>
        <tissue evidence="6">Mantle</tissue>
    </source>
</reference>
<reference evidence="6" key="1">
    <citation type="journal article" date="2021" name="Genome Biol. Evol.">
        <title>A High-Quality Reference Genome for a Parasitic Bivalve with Doubly Uniparental Inheritance (Bivalvia: Unionida).</title>
        <authorList>
            <person name="Smith C.H."/>
        </authorList>
    </citation>
    <scope>NUCLEOTIDE SEQUENCE</scope>
    <source>
        <strain evidence="6">CHS0354</strain>
    </source>
</reference>
<dbReference type="Pfam" id="PF13472">
    <property type="entry name" value="Lipase_GDSL_2"/>
    <property type="match status" value="1"/>
</dbReference>
<dbReference type="PANTHER" id="PTHR22762:SF120">
    <property type="entry name" value="HETEROGLYCAN GLUCOSIDASE 1"/>
    <property type="match status" value="1"/>
</dbReference>
<proteinExistence type="inferred from homology"/>
<evidence type="ECO:0000313" key="7">
    <source>
        <dbReference type="Proteomes" id="UP001195483"/>
    </source>
</evidence>
<dbReference type="GO" id="GO:0004553">
    <property type="term" value="F:hydrolase activity, hydrolyzing O-glycosyl compounds"/>
    <property type="evidence" value="ECO:0007669"/>
    <property type="project" value="InterPro"/>
</dbReference>
<dbReference type="CDD" id="cd01822">
    <property type="entry name" value="Lysophospholipase_L1_like"/>
    <property type="match status" value="1"/>
</dbReference>
<organism evidence="6 7">
    <name type="scientific">Potamilus streckersoni</name>
    <dbReference type="NCBI Taxonomy" id="2493646"/>
    <lineage>
        <taxon>Eukaryota</taxon>
        <taxon>Metazoa</taxon>
        <taxon>Spiralia</taxon>
        <taxon>Lophotrochozoa</taxon>
        <taxon>Mollusca</taxon>
        <taxon>Bivalvia</taxon>
        <taxon>Autobranchia</taxon>
        <taxon>Heteroconchia</taxon>
        <taxon>Palaeoheterodonta</taxon>
        <taxon>Unionida</taxon>
        <taxon>Unionoidea</taxon>
        <taxon>Unionidae</taxon>
        <taxon>Ambleminae</taxon>
        <taxon>Lampsilini</taxon>
        <taxon>Potamilus</taxon>
    </lineage>
</organism>
<dbReference type="InterPro" id="IPR017853">
    <property type="entry name" value="GH"/>
</dbReference>
<evidence type="ECO:0000259" key="4">
    <source>
        <dbReference type="Pfam" id="PF13472"/>
    </source>
</evidence>
<reference evidence="6" key="2">
    <citation type="journal article" date="2021" name="Genome Biol. Evol.">
        <title>Developing a high-quality reference genome for a parasitic bivalve with doubly uniparental inheritance (Bivalvia: Unionida).</title>
        <authorList>
            <person name="Smith C.H."/>
        </authorList>
    </citation>
    <scope>NUCLEOTIDE SEQUENCE</scope>
    <source>
        <strain evidence="6">CHS0354</strain>
        <tissue evidence="6">Mantle</tissue>
    </source>
</reference>
<evidence type="ECO:0000259" key="3">
    <source>
        <dbReference type="Pfam" id="PF01055"/>
    </source>
</evidence>
<dbReference type="PANTHER" id="PTHR22762">
    <property type="entry name" value="ALPHA-GLUCOSIDASE"/>
    <property type="match status" value="1"/>
</dbReference>
<evidence type="ECO:0000313" key="6">
    <source>
        <dbReference type="EMBL" id="KAK3605162.1"/>
    </source>
</evidence>
<dbReference type="Proteomes" id="UP001195483">
    <property type="component" value="Unassembled WGS sequence"/>
</dbReference>
<dbReference type="AlphaFoldDB" id="A0AAE0W9A0"/>
<dbReference type="GO" id="GO:0005975">
    <property type="term" value="P:carbohydrate metabolic process"/>
    <property type="evidence" value="ECO:0007669"/>
    <property type="project" value="InterPro"/>
</dbReference>
<feature type="domain" description="Glycosyl hydrolase family 31 C-terminal" evidence="5">
    <location>
        <begin position="143"/>
        <end position="190"/>
    </location>
</feature>
<dbReference type="SUPFAM" id="SSF51445">
    <property type="entry name" value="(Trans)glycosidases"/>
    <property type="match status" value="1"/>
</dbReference>
<comment type="caution">
    <text evidence="6">The sequence shown here is derived from an EMBL/GenBank/DDBJ whole genome shotgun (WGS) entry which is preliminary data.</text>
</comment>
<dbReference type="Pfam" id="PF21365">
    <property type="entry name" value="Glyco_hydro_31_3rd"/>
    <property type="match status" value="1"/>
</dbReference>
<dbReference type="EMBL" id="JAEAOA010000085">
    <property type="protein sequence ID" value="KAK3605162.1"/>
    <property type="molecule type" value="Genomic_DNA"/>
</dbReference>
<dbReference type="InterPro" id="IPR048395">
    <property type="entry name" value="Glyco_hydro_31_C"/>
</dbReference>
<dbReference type="InterPro" id="IPR013830">
    <property type="entry name" value="SGNH_hydro"/>
</dbReference>
<keyword evidence="2" id="KW-0326">Glycosidase</keyword>
<evidence type="ECO:0000259" key="5">
    <source>
        <dbReference type="Pfam" id="PF21365"/>
    </source>
</evidence>
<comment type="similarity">
    <text evidence="1 2">Belongs to the glycosyl hydrolase 31 family.</text>
</comment>
<accession>A0AAE0W9A0</accession>
<protein>
    <submittedName>
        <fullName evidence="6">Uncharacterized protein</fullName>
    </submittedName>
</protein>